<dbReference type="AlphaFoldDB" id="A0A0A9E2K6"/>
<dbReference type="EMBL" id="GBRH01203604">
    <property type="protein sequence ID" value="JAD94291.1"/>
    <property type="molecule type" value="Transcribed_RNA"/>
</dbReference>
<protein>
    <submittedName>
        <fullName evidence="2">Uncharacterized protein</fullName>
    </submittedName>
</protein>
<sequence>MSPPQKIHSSQQPRRRCRLQESPGRSGDLNRGGGNPGGGFTWVRREIRGET</sequence>
<reference evidence="2" key="1">
    <citation type="submission" date="2014-09" db="EMBL/GenBank/DDBJ databases">
        <authorList>
            <person name="Magalhaes I.L.F."/>
            <person name="Oliveira U."/>
            <person name="Santos F.R."/>
            <person name="Vidigal T.H.D.A."/>
            <person name="Brescovit A.D."/>
            <person name="Santos A.J."/>
        </authorList>
    </citation>
    <scope>NUCLEOTIDE SEQUENCE</scope>
    <source>
        <tissue evidence="2">Shoot tissue taken approximately 20 cm above the soil surface</tissue>
    </source>
</reference>
<feature type="region of interest" description="Disordered" evidence="1">
    <location>
        <begin position="1"/>
        <end position="51"/>
    </location>
</feature>
<name>A0A0A9E2K6_ARUDO</name>
<proteinExistence type="predicted"/>
<organism evidence="2">
    <name type="scientific">Arundo donax</name>
    <name type="common">Giant reed</name>
    <name type="synonym">Donax arundinaceus</name>
    <dbReference type="NCBI Taxonomy" id="35708"/>
    <lineage>
        <taxon>Eukaryota</taxon>
        <taxon>Viridiplantae</taxon>
        <taxon>Streptophyta</taxon>
        <taxon>Embryophyta</taxon>
        <taxon>Tracheophyta</taxon>
        <taxon>Spermatophyta</taxon>
        <taxon>Magnoliopsida</taxon>
        <taxon>Liliopsida</taxon>
        <taxon>Poales</taxon>
        <taxon>Poaceae</taxon>
        <taxon>PACMAD clade</taxon>
        <taxon>Arundinoideae</taxon>
        <taxon>Arundineae</taxon>
        <taxon>Arundo</taxon>
    </lineage>
</organism>
<feature type="compositionally biased region" description="Gly residues" evidence="1">
    <location>
        <begin position="30"/>
        <end position="40"/>
    </location>
</feature>
<evidence type="ECO:0000313" key="2">
    <source>
        <dbReference type="EMBL" id="JAD94291.1"/>
    </source>
</evidence>
<reference evidence="2" key="2">
    <citation type="journal article" date="2015" name="Data Brief">
        <title>Shoot transcriptome of the giant reed, Arundo donax.</title>
        <authorList>
            <person name="Barrero R.A."/>
            <person name="Guerrero F.D."/>
            <person name="Moolhuijzen P."/>
            <person name="Goolsby J.A."/>
            <person name="Tidwell J."/>
            <person name="Bellgard S.E."/>
            <person name="Bellgard M.I."/>
        </authorList>
    </citation>
    <scope>NUCLEOTIDE SEQUENCE</scope>
    <source>
        <tissue evidence="2">Shoot tissue taken approximately 20 cm above the soil surface</tissue>
    </source>
</reference>
<evidence type="ECO:0000256" key="1">
    <source>
        <dbReference type="SAM" id="MobiDB-lite"/>
    </source>
</evidence>
<accession>A0A0A9E2K6</accession>